<accession>A0A075H8N2</accession>
<reference evidence="2" key="1">
    <citation type="journal article" date="2014" name="Genome Biol. Evol.">
        <title>Pangenome evidence for extensive interdomain horizontal transfer affecting lineage core and shell genes in uncultured planktonic thaumarchaeota and euryarchaeota.</title>
        <authorList>
            <person name="Deschamps P."/>
            <person name="Zivanovic Y."/>
            <person name="Moreira D."/>
            <person name="Rodriguez-Valera F."/>
            <person name="Lopez-Garcia P."/>
        </authorList>
    </citation>
    <scope>NUCLEOTIDE SEQUENCE</scope>
</reference>
<evidence type="ECO:0000313" key="2">
    <source>
        <dbReference type="EMBL" id="AIF11420.1"/>
    </source>
</evidence>
<dbReference type="AlphaFoldDB" id="A0A075H8N2"/>
<dbReference type="InterPro" id="IPR012349">
    <property type="entry name" value="Split_barrel_FMN-bd"/>
</dbReference>
<dbReference type="EMBL" id="KF900916">
    <property type="protein sequence ID" value="AIF11420.1"/>
    <property type="molecule type" value="Genomic_DNA"/>
</dbReference>
<dbReference type="InterPro" id="IPR011576">
    <property type="entry name" value="Pyridox_Oxase_N"/>
</dbReference>
<dbReference type="Gene3D" id="2.30.110.10">
    <property type="entry name" value="Electron Transport, Fmn-binding Protein, Chain A"/>
    <property type="match status" value="1"/>
</dbReference>
<dbReference type="PANTHER" id="PTHR40660">
    <property type="entry name" value="5'-PHOSPHATE OXIDASE PUTATIVE DOMAIN-CONTAINING PROTEIN-RELATED"/>
    <property type="match status" value="1"/>
</dbReference>
<dbReference type="Pfam" id="PF01243">
    <property type="entry name" value="PNPOx_N"/>
    <property type="match status" value="1"/>
</dbReference>
<protein>
    <submittedName>
        <fullName evidence="2">Pyridoxamine 5'-phosphate oxidase family protein</fullName>
    </submittedName>
</protein>
<name>A0A075H8N2_9ARCH</name>
<feature type="domain" description="Pyridoxamine 5'-phosphate oxidase N-terminal" evidence="1">
    <location>
        <begin position="29"/>
        <end position="140"/>
    </location>
</feature>
<dbReference type="PANTHER" id="PTHR40660:SF1">
    <property type="entry name" value="5'-PHOSPHATE OXIDASE PUTATIVE DOMAIN-CONTAINING PROTEIN-RELATED"/>
    <property type="match status" value="1"/>
</dbReference>
<dbReference type="SUPFAM" id="SSF50475">
    <property type="entry name" value="FMN-binding split barrel"/>
    <property type="match status" value="1"/>
</dbReference>
<organism evidence="2">
    <name type="scientific">uncultured marine thaumarchaeote KM3_51_F10</name>
    <dbReference type="NCBI Taxonomy" id="1456175"/>
    <lineage>
        <taxon>Archaea</taxon>
        <taxon>Nitrososphaerota</taxon>
        <taxon>environmental samples</taxon>
    </lineage>
</organism>
<evidence type="ECO:0000259" key="1">
    <source>
        <dbReference type="Pfam" id="PF01243"/>
    </source>
</evidence>
<sequence>MRSIRSGVQIPSGPFKFNNILHLPELIMITDKIRKFMSEQKLGFVATVSADGTPNLSPKGTIIAWNKDTLAFANIRSPQTMKNLKNNNSIEINIIDPFYRKGYRFKGIAEIITSGAKYKKIISHYKISGVKNPIESVVLVKVKQMSEVTSPLYDLGYTEDEIKSKWKKYYLSL</sequence>
<proteinExistence type="predicted"/>